<dbReference type="Proteomes" id="UP001143856">
    <property type="component" value="Unassembled WGS sequence"/>
</dbReference>
<gene>
    <name evidence="1" type="ORF">NUW58_g2259</name>
</gene>
<comment type="caution">
    <text evidence="1">The sequence shown here is derived from an EMBL/GenBank/DDBJ whole genome shotgun (WGS) entry which is preliminary data.</text>
</comment>
<sequence>MPPEFQRAIVQDASGNPQIVVDAVIPPLFPGTVLVKTAAVALNPTDHKTGAAFPAPGAVVGMDFSGTIVDIHPDTQTSFALGDSVCGVVYGSNPSARDDGAFADYVRVHTDFLLRVPSTLVPDTDNQIAPAASLGVALVTSALALWGPNGMGLTATPEALAPEPEENADGQRAAKTPVLVFGGSTPAAP</sequence>
<evidence type="ECO:0000313" key="1">
    <source>
        <dbReference type="EMBL" id="KAJ2992169.1"/>
    </source>
</evidence>
<reference evidence="1" key="1">
    <citation type="submission" date="2022-10" db="EMBL/GenBank/DDBJ databases">
        <title>Genome Sequence of Xylaria curta.</title>
        <authorList>
            <person name="Buettner E."/>
        </authorList>
    </citation>
    <scope>NUCLEOTIDE SEQUENCE</scope>
    <source>
        <strain evidence="1">Babe10</strain>
    </source>
</reference>
<proteinExistence type="predicted"/>
<accession>A0ACC1PIZ0</accession>
<organism evidence="1 2">
    <name type="scientific">Xylaria curta</name>
    <dbReference type="NCBI Taxonomy" id="42375"/>
    <lineage>
        <taxon>Eukaryota</taxon>
        <taxon>Fungi</taxon>
        <taxon>Dikarya</taxon>
        <taxon>Ascomycota</taxon>
        <taxon>Pezizomycotina</taxon>
        <taxon>Sordariomycetes</taxon>
        <taxon>Xylariomycetidae</taxon>
        <taxon>Xylariales</taxon>
        <taxon>Xylariaceae</taxon>
        <taxon>Xylaria</taxon>
    </lineage>
</organism>
<name>A0ACC1PIZ0_9PEZI</name>
<keyword evidence="2" id="KW-1185">Reference proteome</keyword>
<evidence type="ECO:0000313" key="2">
    <source>
        <dbReference type="Proteomes" id="UP001143856"/>
    </source>
</evidence>
<dbReference type="EMBL" id="JAPDGR010000285">
    <property type="protein sequence ID" value="KAJ2992169.1"/>
    <property type="molecule type" value="Genomic_DNA"/>
</dbReference>
<protein>
    <submittedName>
        <fullName evidence="1">Uncharacterized protein</fullName>
    </submittedName>
</protein>